<comment type="caution">
    <text evidence="3">The sequence shown here is derived from an EMBL/GenBank/DDBJ whole genome shotgun (WGS) entry which is preliminary data.</text>
</comment>
<evidence type="ECO:0000256" key="1">
    <source>
        <dbReference type="SAM" id="Coils"/>
    </source>
</evidence>
<feature type="coiled-coil region" evidence="1">
    <location>
        <begin position="57"/>
        <end position="95"/>
    </location>
</feature>
<name>A0AAU9J2A2_9CILI</name>
<dbReference type="AlphaFoldDB" id="A0AAU9J2A2"/>
<keyword evidence="2" id="KW-0812">Transmembrane</keyword>
<gene>
    <name evidence="3" type="ORF">BSTOLATCC_MIC20556</name>
</gene>
<accession>A0AAU9J2A2</accession>
<protein>
    <submittedName>
        <fullName evidence="3">Uncharacterized protein</fullName>
    </submittedName>
</protein>
<evidence type="ECO:0000313" key="4">
    <source>
        <dbReference type="Proteomes" id="UP001162131"/>
    </source>
</evidence>
<keyword evidence="2" id="KW-0472">Membrane</keyword>
<keyword evidence="4" id="KW-1185">Reference proteome</keyword>
<dbReference type="EMBL" id="CAJZBQ010000020">
    <property type="protein sequence ID" value="CAG9318072.1"/>
    <property type="molecule type" value="Genomic_DNA"/>
</dbReference>
<proteinExistence type="predicted"/>
<dbReference type="Proteomes" id="UP001162131">
    <property type="component" value="Unassembled WGS sequence"/>
</dbReference>
<evidence type="ECO:0000313" key="3">
    <source>
        <dbReference type="EMBL" id="CAG9318072.1"/>
    </source>
</evidence>
<feature type="transmembrane region" description="Helical" evidence="2">
    <location>
        <begin position="6"/>
        <end position="23"/>
    </location>
</feature>
<keyword evidence="1" id="KW-0175">Coiled coil</keyword>
<evidence type="ECO:0000256" key="2">
    <source>
        <dbReference type="SAM" id="Phobius"/>
    </source>
</evidence>
<keyword evidence="2" id="KW-1133">Transmembrane helix</keyword>
<organism evidence="3 4">
    <name type="scientific">Blepharisma stoltei</name>
    <dbReference type="NCBI Taxonomy" id="1481888"/>
    <lineage>
        <taxon>Eukaryota</taxon>
        <taxon>Sar</taxon>
        <taxon>Alveolata</taxon>
        <taxon>Ciliophora</taxon>
        <taxon>Postciliodesmatophora</taxon>
        <taxon>Heterotrichea</taxon>
        <taxon>Heterotrichida</taxon>
        <taxon>Blepharismidae</taxon>
        <taxon>Blepharisma</taxon>
    </lineage>
</organism>
<sequence>MEQVIFGWISLCIICSTISYYFGKYIESKKLFTQKNPYSELDTEDDDPITKKEPKSADFYKRELEKEKETKKKLIEEYEHELNYLKFTLEETKTNYAQRIKLHEESKNLFEEINNEIGPVVKIVDNRENNFTNLDEEIEREINLVV</sequence>
<reference evidence="3" key="1">
    <citation type="submission" date="2021-09" db="EMBL/GenBank/DDBJ databases">
        <authorList>
            <consortium name="AG Swart"/>
            <person name="Singh M."/>
            <person name="Singh A."/>
            <person name="Seah K."/>
            <person name="Emmerich C."/>
        </authorList>
    </citation>
    <scope>NUCLEOTIDE SEQUENCE</scope>
    <source>
        <strain evidence="3">ATCC30299</strain>
    </source>
</reference>